<accession>A0A1F8GF91</accession>
<gene>
    <name evidence="1" type="ORF">A2918_01655</name>
</gene>
<organism evidence="1 2">
    <name type="scientific">Candidatus Yanofskybacteria bacterium RIFCSPLOWO2_01_FULL_42_49</name>
    <dbReference type="NCBI Taxonomy" id="1802694"/>
    <lineage>
        <taxon>Bacteria</taxon>
        <taxon>Candidatus Yanofskyibacteriota</taxon>
    </lineage>
</organism>
<dbReference type="AlphaFoldDB" id="A0A1F8GF91"/>
<comment type="caution">
    <text evidence="1">The sequence shown here is derived from an EMBL/GenBank/DDBJ whole genome shotgun (WGS) entry which is preliminary data.</text>
</comment>
<protein>
    <submittedName>
        <fullName evidence="1">Uncharacterized protein</fullName>
    </submittedName>
</protein>
<reference evidence="1 2" key="1">
    <citation type="journal article" date="2016" name="Nat. Commun.">
        <title>Thousands of microbial genomes shed light on interconnected biogeochemical processes in an aquifer system.</title>
        <authorList>
            <person name="Anantharaman K."/>
            <person name="Brown C.T."/>
            <person name="Hug L.A."/>
            <person name="Sharon I."/>
            <person name="Castelle C.J."/>
            <person name="Probst A.J."/>
            <person name="Thomas B.C."/>
            <person name="Singh A."/>
            <person name="Wilkins M.J."/>
            <person name="Karaoz U."/>
            <person name="Brodie E.L."/>
            <person name="Williams K.H."/>
            <person name="Hubbard S.S."/>
            <person name="Banfield J.F."/>
        </authorList>
    </citation>
    <scope>NUCLEOTIDE SEQUENCE [LARGE SCALE GENOMIC DNA]</scope>
</reference>
<evidence type="ECO:0000313" key="2">
    <source>
        <dbReference type="Proteomes" id="UP000178227"/>
    </source>
</evidence>
<sequence>MSNRGIQSGTDSLLIKNLNTTSRIFGPRVARCRMVPGVAMAPTLTVGAPTESVGVVVLAT</sequence>
<name>A0A1F8GF91_9BACT</name>
<proteinExistence type="predicted"/>
<evidence type="ECO:0000313" key="1">
    <source>
        <dbReference type="EMBL" id="OGN23396.1"/>
    </source>
</evidence>
<dbReference type="Proteomes" id="UP000178227">
    <property type="component" value="Unassembled WGS sequence"/>
</dbReference>
<dbReference type="EMBL" id="MGKI01000003">
    <property type="protein sequence ID" value="OGN23396.1"/>
    <property type="molecule type" value="Genomic_DNA"/>
</dbReference>